<evidence type="ECO:0000256" key="1">
    <source>
        <dbReference type="ARBA" id="ARBA00022801"/>
    </source>
</evidence>
<dbReference type="PANTHER" id="PTHR43329">
    <property type="entry name" value="EPOXIDE HYDROLASE"/>
    <property type="match status" value="1"/>
</dbReference>
<gene>
    <name evidence="4" type="ORF">FZEAL_9441</name>
</gene>
<keyword evidence="1" id="KW-0378">Hydrolase</keyword>
<evidence type="ECO:0000256" key="2">
    <source>
        <dbReference type="ARBA" id="ARBA00038334"/>
    </source>
</evidence>
<comment type="caution">
    <text evidence="4">The sequence shown here is derived from an EMBL/GenBank/DDBJ whole genome shotgun (WGS) entry which is preliminary data.</text>
</comment>
<dbReference type="Gene3D" id="3.40.50.1820">
    <property type="entry name" value="alpha/beta hydrolase"/>
    <property type="match status" value="1"/>
</dbReference>
<sequence length="407" mass="45784">MNPTDLPQWNLPAGVSSRFVDTSPVGLIFHILESLPIQSQETRPPLILLLHGFPNLAYDWRFIMPKLAKAGYYAVAFDMRGFGRSHNADLSPIKEETIRPMVAIRDVVTLVNALGYDSVHTLVGHDLGAFMASICALLRPDLIKSLLLMAHPWKGPPSLPFGRAPAASLESLIPAPKVHDWEKHRDPDLPSSLAKLDPPRKHYKWYNASAAASDEWTYPIGQPLRDFLSGYFHIKSGDFTYNEIHPLKSWTAEELAVMPYYYVMRADLTMRENVERELSRESRAGLEKSDKKPWLTDADLDIYEQEFSRNTFSTCLLWYRVHVNPVLSADLLCFSGMKLAIPTKYVSGTRDWGTYQVPGALEAMEQGVSVAPECWRGALHIPGAGHWINMEKPDESAAEILKLAETV</sequence>
<reference evidence="4" key="1">
    <citation type="journal article" date="2020" name="BMC Genomics">
        <title>Correction to: Identification and distribution of gene clusters required for synthesis of sphingolipid metabolism inhibitors in diverse species of the filamentous fungus Fusarium.</title>
        <authorList>
            <person name="Kim H.S."/>
            <person name="Lohmar J.M."/>
            <person name="Busman M."/>
            <person name="Brown D.W."/>
            <person name="Naumann T.A."/>
            <person name="Divon H.H."/>
            <person name="Lysoe E."/>
            <person name="Uhlig S."/>
            <person name="Proctor R.H."/>
        </authorList>
    </citation>
    <scope>NUCLEOTIDE SEQUENCE</scope>
    <source>
        <strain evidence="4">NRRL 22465</strain>
    </source>
</reference>
<protein>
    <recommendedName>
        <fullName evidence="3">AB hydrolase-1 domain-containing protein</fullName>
    </recommendedName>
</protein>
<dbReference type="SUPFAM" id="SSF53474">
    <property type="entry name" value="alpha/beta-Hydrolases"/>
    <property type="match status" value="1"/>
</dbReference>
<dbReference type="AlphaFoldDB" id="A0A8H4UAR4"/>
<organism evidence="4 5">
    <name type="scientific">Fusarium zealandicum</name>
    <dbReference type="NCBI Taxonomy" id="1053134"/>
    <lineage>
        <taxon>Eukaryota</taxon>
        <taxon>Fungi</taxon>
        <taxon>Dikarya</taxon>
        <taxon>Ascomycota</taxon>
        <taxon>Pezizomycotina</taxon>
        <taxon>Sordariomycetes</taxon>
        <taxon>Hypocreomycetidae</taxon>
        <taxon>Hypocreales</taxon>
        <taxon>Nectriaceae</taxon>
        <taxon>Fusarium</taxon>
        <taxon>Fusarium staphyleae species complex</taxon>
    </lineage>
</organism>
<dbReference type="InterPro" id="IPR000073">
    <property type="entry name" value="AB_hydrolase_1"/>
</dbReference>
<dbReference type="InterPro" id="IPR000639">
    <property type="entry name" value="Epox_hydrolase-like"/>
</dbReference>
<comment type="similarity">
    <text evidence="2">Belongs to the AB hydrolase superfamily. Epoxide hydrolase family.</text>
</comment>
<accession>A0A8H4UAR4</accession>
<feature type="domain" description="AB hydrolase-1" evidence="3">
    <location>
        <begin position="45"/>
        <end position="151"/>
    </location>
</feature>
<keyword evidence="5" id="KW-1185">Reference proteome</keyword>
<dbReference type="Pfam" id="PF00561">
    <property type="entry name" value="Abhydrolase_1"/>
    <property type="match status" value="1"/>
</dbReference>
<dbReference type="OrthoDB" id="408373at2759"/>
<dbReference type="InterPro" id="IPR029058">
    <property type="entry name" value="AB_hydrolase_fold"/>
</dbReference>
<dbReference type="EMBL" id="JABEYC010000880">
    <property type="protein sequence ID" value="KAF4972981.1"/>
    <property type="molecule type" value="Genomic_DNA"/>
</dbReference>
<reference evidence="4" key="2">
    <citation type="submission" date="2020-05" db="EMBL/GenBank/DDBJ databases">
        <authorList>
            <person name="Kim H.-S."/>
            <person name="Proctor R.H."/>
            <person name="Brown D.W."/>
        </authorList>
    </citation>
    <scope>NUCLEOTIDE SEQUENCE</scope>
    <source>
        <strain evidence="4">NRRL 22465</strain>
    </source>
</reference>
<dbReference type="GO" id="GO:0016787">
    <property type="term" value="F:hydrolase activity"/>
    <property type="evidence" value="ECO:0007669"/>
    <property type="project" value="UniProtKB-KW"/>
</dbReference>
<evidence type="ECO:0000259" key="3">
    <source>
        <dbReference type="Pfam" id="PF00561"/>
    </source>
</evidence>
<dbReference type="Proteomes" id="UP000635477">
    <property type="component" value="Unassembled WGS sequence"/>
</dbReference>
<dbReference type="PRINTS" id="PR00412">
    <property type="entry name" value="EPOXHYDRLASE"/>
</dbReference>
<evidence type="ECO:0000313" key="5">
    <source>
        <dbReference type="Proteomes" id="UP000635477"/>
    </source>
</evidence>
<name>A0A8H4UAR4_9HYPO</name>
<proteinExistence type="inferred from homology"/>
<evidence type="ECO:0000313" key="4">
    <source>
        <dbReference type="EMBL" id="KAF4972981.1"/>
    </source>
</evidence>